<dbReference type="PANTHER" id="PTHR34265">
    <property type="entry name" value="TYPE III PANTOTHENATE KINASE"/>
    <property type="match status" value="1"/>
</dbReference>
<comment type="subcellular location">
    <subcellularLocation>
        <location evidence="3 16">Cytoplasm</location>
    </subcellularLocation>
</comment>
<feature type="binding site" evidence="16">
    <location>
        <position position="92"/>
    </location>
    <ligand>
        <name>substrate</name>
    </ligand>
</feature>
<comment type="pathway">
    <text evidence="4 16">Cofactor biosynthesis; coenzyme A biosynthesis; CoA from (R)-pantothenate: step 1/5.</text>
</comment>
<keyword evidence="10 16" id="KW-0418">Kinase</keyword>
<dbReference type="PANTHER" id="PTHR34265:SF1">
    <property type="entry name" value="TYPE III PANTOTHENATE KINASE"/>
    <property type="match status" value="1"/>
</dbReference>
<dbReference type="GO" id="GO:0004594">
    <property type="term" value="F:pantothenate kinase activity"/>
    <property type="evidence" value="ECO:0007669"/>
    <property type="project" value="UniProtKB-UniRule"/>
</dbReference>
<dbReference type="Proteomes" id="UP000257039">
    <property type="component" value="Unassembled WGS sequence"/>
</dbReference>
<dbReference type="GO" id="GO:0005737">
    <property type="term" value="C:cytoplasm"/>
    <property type="evidence" value="ECO:0007669"/>
    <property type="project" value="UniProtKB-SubCell"/>
</dbReference>
<evidence type="ECO:0000256" key="2">
    <source>
        <dbReference type="ARBA" id="ARBA00001958"/>
    </source>
</evidence>
<evidence type="ECO:0000256" key="6">
    <source>
        <dbReference type="ARBA" id="ARBA00012102"/>
    </source>
</evidence>
<evidence type="ECO:0000256" key="4">
    <source>
        <dbReference type="ARBA" id="ARBA00005225"/>
    </source>
</evidence>
<comment type="cofactor">
    <cofactor evidence="16">
        <name>NH4(+)</name>
        <dbReference type="ChEBI" id="CHEBI:28938"/>
    </cofactor>
    <cofactor evidence="16">
        <name>K(+)</name>
        <dbReference type="ChEBI" id="CHEBI:29103"/>
    </cofactor>
    <text evidence="16">A monovalent cation. Ammonium or potassium.</text>
</comment>
<comment type="function">
    <text evidence="16">Catalyzes the phosphorylation of pantothenate (Pan), the first step in CoA biosynthesis.</text>
</comment>
<comment type="similarity">
    <text evidence="14 16">Belongs to the type III pantothenate kinase family.</text>
</comment>
<dbReference type="Pfam" id="PF03309">
    <property type="entry name" value="Pan_kinase"/>
    <property type="match status" value="1"/>
</dbReference>
<protein>
    <recommendedName>
        <fullName evidence="15 16">Type III pantothenate kinase</fullName>
        <ecNumber evidence="6 16">2.7.1.33</ecNumber>
    </recommendedName>
    <alternativeName>
        <fullName evidence="16">PanK-III</fullName>
    </alternativeName>
    <alternativeName>
        <fullName evidence="16">Pantothenic acid kinase</fullName>
    </alternativeName>
</protein>
<evidence type="ECO:0000313" key="18">
    <source>
        <dbReference type="Proteomes" id="UP000257039"/>
    </source>
</evidence>
<dbReference type="EMBL" id="NDXW01000001">
    <property type="protein sequence ID" value="RDH45993.1"/>
    <property type="molecule type" value="Genomic_DNA"/>
</dbReference>
<evidence type="ECO:0000256" key="10">
    <source>
        <dbReference type="ARBA" id="ARBA00022777"/>
    </source>
</evidence>
<evidence type="ECO:0000256" key="13">
    <source>
        <dbReference type="ARBA" id="ARBA00022993"/>
    </source>
</evidence>
<comment type="subunit">
    <text evidence="5 16">Homodimer.</text>
</comment>
<evidence type="ECO:0000256" key="8">
    <source>
        <dbReference type="ARBA" id="ARBA00022679"/>
    </source>
</evidence>
<dbReference type="CDD" id="cd24015">
    <property type="entry name" value="ASKHA_NBD_PanK-III"/>
    <property type="match status" value="1"/>
</dbReference>
<dbReference type="RefSeq" id="WP_027710291.1">
    <property type="nucleotide sequence ID" value="NZ_NDXW01000001.1"/>
</dbReference>
<proteinExistence type="inferred from homology"/>
<dbReference type="GO" id="GO:0005524">
    <property type="term" value="F:ATP binding"/>
    <property type="evidence" value="ECO:0007669"/>
    <property type="project" value="UniProtKB-UniRule"/>
</dbReference>
<evidence type="ECO:0000256" key="1">
    <source>
        <dbReference type="ARBA" id="ARBA00001206"/>
    </source>
</evidence>
<evidence type="ECO:0000256" key="9">
    <source>
        <dbReference type="ARBA" id="ARBA00022741"/>
    </source>
</evidence>
<evidence type="ECO:0000313" key="17">
    <source>
        <dbReference type="EMBL" id="RDH45993.1"/>
    </source>
</evidence>
<evidence type="ECO:0000256" key="11">
    <source>
        <dbReference type="ARBA" id="ARBA00022840"/>
    </source>
</evidence>
<comment type="cofactor">
    <cofactor evidence="2">
        <name>K(+)</name>
        <dbReference type="ChEBI" id="CHEBI:29103"/>
    </cofactor>
</comment>
<keyword evidence="7 16" id="KW-0963">Cytoplasm</keyword>
<evidence type="ECO:0000256" key="12">
    <source>
        <dbReference type="ARBA" id="ARBA00022958"/>
    </source>
</evidence>
<evidence type="ECO:0000256" key="15">
    <source>
        <dbReference type="ARBA" id="ARBA00040883"/>
    </source>
</evidence>
<evidence type="ECO:0000256" key="14">
    <source>
        <dbReference type="ARBA" id="ARBA00038036"/>
    </source>
</evidence>
<dbReference type="GO" id="GO:0015937">
    <property type="term" value="P:coenzyme A biosynthetic process"/>
    <property type="evidence" value="ECO:0007669"/>
    <property type="project" value="UniProtKB-UniRule"/>
</dbReference>
<keyword evidence="13 16" id="KW-0173">Coenzyme A biosynthesis</keyword>
<keyword evidence="11 16" id="KW-0067">ATP-binding</keyword>
<comment type="caution">
    <text evidence="17">The sequence shown here is derived from an EMBL/GenBank/DDBJ whole genome shotgun (WGS) entry which is preliminary data.</text>
</comment>
<comment type="caution">
    <text evidence="16">Lacks conserved residue(s) required for the propagation of feature annotation.</text>
</comment>
<feature type="binding site" evidence="16">
    <location>
        <position position="177"/>
    </location>
    <ligand>
        <name>substrate</name>
    </ligand>
</feature>
<evidence type="ECO:0000256" key="5">
    <source>
        <dbReference type="ARBA" id="ARBA00011738"/>
    </source>
</evidence>
<feature type="binding site" evidence="16">
    <location>
        <position position="125"/>
    </location>
    <ligand>
        <name>ATP</name>
        <dbReference type="ChEBI" id="CHEBI:30616"/>
    </ligand>
</feature>
<dbReference type="EC" id="2.7.1.33" evidence="6 16"/>
<keyword evidence="9 16" id="KW-0547">Nucleotide-binding</keyword>
<dbReference type="SUPFAM" id="SSF53067">
    <property type="entry name" value="Actin-like ATPase domain"/>
    <property type="match status" value="2"/>
</dbReference>
<dbReference type="HAMAP" id="MF_01274">
    <property type="entry name" value="Pantothen_kinase_3"/>
    <property type="match status" value="1"/>
</dbReference>
<gene>
    <name evidence="16" type="primary">coaX</name>
    <name evidence="17" type="ORF">B9G39_22465</name>
</gene>
<name>A0A4P9VR12_9GAMM</name>
<accession>A0A4P9VR12</accession>
<evidence type="ECO:0000256" key="16">
    <source>
        <dbReference type="HAMAP-Rule" id="MF_01274"/>
    </source>
</evidence>
<dbReference type="InterPro" id="IPR004619">
    <property type="entry name" value="Type_III_PanK"/>
</dbReference>
<dbReference type="InterPro" id="IPR043129">
    <property type="entry name" value="ATPase_NBD"/>
</dbReference>
<evidence type="ECO:0000256" key="3">
    <source>
        <dbReference type="ARBA" id="ARBA00004496"/>
    </source>
</evidence>
<keyword evidence="12 16" id="KW-0630">Potassium</keyword>
<evidence type="ECO:0000256" key="7">
    <source>
        <dbReference type="ARBA" id="ARBA00022490"/>
    </source>
</evidence>
<dbReference type="NCBIfam" id="TIGR00671">
    <property type="entry name" value="baf"/>
    <property type="match status" value="1"/>
</dbReference>
<comment type="catalytic activity">
    <reaction evidence="1 16">
        <text>(R)-pantothenate + ATP = (R)-4'-phosphopantothenate + ADP + H(+)</text>
        <dbReference type="Rhea" id="RHEA:16373"/>
        <dbReference type="ChEBI" id="CHEBI:10986"/>
        <dbReference type="ChEBI" id="CHEBI:15378"/>
        <dbReference type="ChEBI" id="CHEBI:29032"/>
        <dbReference type="ChEBI" id="CHEBI:30616"/>
        <dbReference type="ChEBI" id="CHEBI:456216"/>
        <dbReference type="EC" id="2.7.1.33"/>
    </reaction>
</comment>
<feature type="binding site" evidence="16">
    <location>
        <begin position="99"/>
        <end position="102"/>
    </location>
    <ligand>
        <name>substrate</name>
    </ligand>
</feature>
<dbReference type="AlphaFoldDB" id="A0A4P9VR12"/>
<dbReference type="Gene3D" id="3.30.420.40">
    <property type="match status" value="2"/>
</dbReference>
<sequence length="244" mass="27259">MANIWQLDAGNSRIKLRVLETGQVTCLDTFNSEDAFISYLLEKAENIDEIQLACVWSEERKKKFIEIINKECCCKVRVAKVKKEFAGLKVAYRDETKLGVDRWLAMLASHAWYPGEVRLLVSLGTAITVDVVDKKGEHLGGYIIPGFRLLHESLTENTGQVRFTSNGLNDMTLGQSTTQAVNNGIRRLVVSMLKSLIADQSLQIDRVIFAGGDAEYVKALSLIDAEIKQDLIFEGLTLAFSKQD</sequence>
<keyword evidence="8 16" id="KW-0808">Transferase</keyword>
<keyword evidence="18" id="KW-1185">Reference proteome</keyword>
<dbReference type="UniPathway" id="UPA00241">
    <property type="reaction ID" value="UER00352"/>
</dbReference>
<reference evidence="17 18" key="1">
    <citation type="submission" date="2017-04" db="EMBL/GenBank/DDBJ databases">
        <title>Draft genome sequence of Zooshikella ganghwensis VG4 isolated from Red Sea sediments.</title>
        <authorList>
            <person name="Rehman Z."/>
            <person name="Alam I."/>
            <person name="Kamau A."/>
            <person name="Bajic V."/>
            <person name="Leiknes T."/>
        </authorList>
    </citation>
    <scope>NUCLEOTIDE SEQUENCE [LARGE SCALE GENOMIC DNA]</scope>
    <source>
        <strain evidence="17 18">VG4</strain>
    </source>
</reference>
<organism evidence="17 18">
    <name type="scientific">Zooshikella ganghwensis</name>
    <dbReference type="NCBI Taxonomy" id="202772"/>
    <lineage>
        <taxon>Bacteria</taxon>
        <taxon>Pseudomonadati</taxon>
        <taxon>Pseudomonadota</taxon>
        <taxon>Gammaproteobacteria</taxon>
        <taxon>Oceanospirillales</taxon>
        <taxon>Zooshikellaceae</taxon>
        <taxon>Zooshikella</taxon>
    </lineage>
</organism>
<feature type="active site" description="Proton acceptor" evidence="16">
    <location>
        <position position="101"/>
    </location>
</feature>
<feature type="binding site" evidence="16">
    <location>
        <begin position="8"/>
        <end position="15"/>
    </location>
    <ligand>
        <name>ATP</name>
        <dbReference type="ChEBI" id="CHEBI:30616"/>
    </ligand>
</feature>